<evidence type="ECO:0000313" key="2">
    <source>
        <dbReference type="EMBL" id="ETO17453.1"/>
    </source>
</evidence>
<sequence length="324" mass="36744">CSNNCSFFESFSCSIDRYHSKFKSVTFSASCHYSNFSPSKLDPNNQYSYLWFICNDLVIVDLNTKRRYLSFKKDNGQQKKEKKVTIVPNEHQSKPSESVTKVDAETVSLQTEPNLVSEKPQEIPTQTESKAPKEPEKVIIICIGTAKATVRDIATSTNTRTSTIGIKETKSDKDKVFGRTKKQGASSGRIKRSDIGREKGENSKGGLNEYFIAIPKRVPTAKDERRDGKAEKGHNNGIKAQNSRTKTNQAFGETKKSNEKRLNAKLALDLQKVNEIKEQIKLAIDIELKKLYETEKPNKSRQLNKFKKLNPPKKLKNLSKRQHN</sequence>
<dbReference type="Proteomes" id="UP000023152">
    <property type="component" value="Unassembled WGS sequence"/>
</dbReference>
<reference evidence="2 3" key="1">
    <citation type="journal article" date="2013" name="Curr. Biol.">
        <title>The Genome of the Foraminiferan Reticulomyxa filosa.</title>
        <authorList>
            <person name="Glockner G."/>
            <person name="Hulsmann N."/>
            <person name="Schleicher M."/>
            <person name="Noegel A.A."/>
            <person name="Eichinger L."/>
            <person name="Gallinger C."/>
            <person name="Pawlowski J."/>
            <person name="Sierra R."/>
            <person name="Euteneuer U."/>
            <person name="Pillet L."/>
            <person name="Moustafa A."/>
            <person name="Platzer M."/>
            <person name="Groth M."/>
            <person name="Szafranski K."/>
            <person name="Schliwa M."/>
        </authorList>
    </citation>
    <scope>NUCLEOTIDE SEQUENCE [LARGE SCALE GENOMIC DNA]</scope>
</reference>
<gene>
    <name evidence="2" type="ORF">RFI_19869</name>
</gene>
<proteinExistence type="predicted"/>
<feature type="region of interest" description="Disordered" evidence="1">
    <location>
        <begin position="296"/>
        <end position="324"/>
    </location>
</feature>
<feature type="compositionally biased region" description="Basic and acidic residues" evidence="1">
    <location>
        <begin position="220"/>
        <end position="234"/>
    </location>
</feature>
<accession>X6MU10</accession>
<feature type="region of interest" description="Disordered" evidence="1">
    <location>
        <begin position="219"/>
        <end position="258"/>
    </location>
</feature>
<evidence type="ECO:0000313" key="3">
    <source>
        <dbReference type="Proteomes" id="UP000023152"/>
    </source>
</evidence>
<evidence type="ECO:0000256" key="1">
    <source>
        <dbReference type="SAM" id="MobiDB-lite"/>
    </source>
</evidence>
<feature type="compositionally biased region" description="Basic and acidic residues" evidence="1">
    <location>
        <begin position="191"/>
        <end position="202"/>
    </location>
</feature>
<comment type="caution">
    <text evidence="2">The sequence shown here is derived from an EMBL/GenBank/DDBJ whole genome shotgun (WGS) entry which is preliminary data.</text>
</comment>
<dbReference type="EMBL" id="ASPP01016584">
    <property type="protein sequence ID" value="ETO17453.1"/>
    <property type="molecule type" value="Genomic_DNA"/>
</dbReference>
<keyword evidence="3" id="KW-1185">Reference proteome</keyword>
<dbReference type="AlphaFoldDB" id="X6MU10"/>
<name>X6MU10_RETFI</name>
<feature type="compositionally biased region" description="Polar residues" evidence="1">
    <location>
        <begin position="238"/>
        <end position="251"/>
    </location>
</feature>
<feature type="non-terminal residue" evidence="2">
    <location>
        <position position="1"/>
    </location>
</feature>
<protein>
    <submittedName>
        <fullName evidence="2">Uncharacterized protein</fullName>
    </submittedName>
</protein>
<feature type="region of interest" description="Disordered" evidence="1">
    <location>
        <begin position="174"/>
        <end position="207"/>
    </location>
</feature>
<feature type="compositionally biased region" description="Basic residues" evidence="1">
    <location>
        <begin position="302"/>
        <end position="324"/>
    </location>
</feature>
<organism evidence="2 3">
    <name type="scientific">Reticulomyxa filosa</name>
    <dbReference type="NCBI Taxonomy" id="46433"/>
    <lineage>
        <taxon>Eukaryota</taxon>
        <taxon>Sar</taxon>
        <taxon>Rhizaria</taxon>
        <taxon>Retaria</taxon>
        <taxon>Foraminifera</taxon>
        <taxon>Monothalamids</taxon>
        <taxon>Reticulomyxidae</taxon>
        <taxon>Reticulomyxa</taxon>
    </lineage>
</organism>
<feature type="region of interest" description="Disordered" evidence="1">
    <location>
        <begin position="80"/>
        <end position="132"/>
    </location>
</feature>